<evidence type="ECO:0000256" key="4">
    <source>
        <dbReference type="ARBA" id="ARBA00022475"/>
    </source>
</evidence>
<dbReference type="FunFam" id="3.40.50.300:FF:000134">
    <property type="entry name" value="Iron-enterobactin ABC transporter ATP-binding protein"/>
    <property type="match status" value="1"/>
</dbReference>
<evidence type="ECO:0000256" key="10">
    <source>
        <dbReference type="ARBA" id="ARBA00023136"/>
    </source>
</evidence>
<dbReference type="GO" id="GO:0016887">
    <property type="term" value="F:ATP hydrolysis activity"/>
    <property type="evidence" value="ECO:0007669"/>
    <property type="project" value="InterPro"/>
</dbReference>
<evidence type="ECO:0000256" key="9">
    <source>
        <dbReference type="ARBA" id="ARBA00023065"/>
    </source>
</evidence>
<accession>A0A221JW86</accession>
<dbReference type="PROSITE" id="PS00211">
    <property type="entry name" value="ABC_TRANSPORTER_1"/>
    <property type="match status" value="1"/>
</dbReference>
<reference evidence="12 13" key="1">
    <citation type="submission" date="2017-07" db="EMBL/GenBank/DDBJ databases">
        <title>Genome Sequence of Sulfitobacter pseudonitzschiae Strain SMR1 Isolated from a culture of the Diatom Skeletonema marinoi.</title>
        <authorList>
            <person name="Topel M."/>
            <person name="Pinder M.I.M."/>
            <person name="Johansson O.N."/>
            <person name="Kourtchenko O."/>
            <person name="Godhe A."/>
            <person name="Clarke A.K."/>
        </authorList>
    </citation>
    <scope>NUCLEOTIDE SEQUENCE [LARGE SCALE GENOMIC DNA]</scope>
    <source>
        <strain evidence="12 13">SMR1</strain>
    </source>
</reference>
<dbReference type="EMBL" id="CP022415">
    <property type="protein sequence ID" value="ASM71004.1"/>
    <property type="molecule type" value="Genomic_DNA"/>
</dbReference>
<dbReference type="InterPro" id="IPR017871">
    <property type="entry name" value="ABC_transporter-like_CS"/>
</dbReference>
<dbReference type="AlphaFoldDB" id="A0A221JW86"/>
<dbReference type="STRING" id="1402135.SAMN05444149_10620"/>
<dbReference type="GO" id="GO:0006826">
    <property type="term" value="P:iron ion transport"/>
    <property type="evidence" value="ECO:0007669"/>
    <property type="project" value="UniProtKB-KW"/>
</dbReference>
<organism evidence="12 13">
    <name type="scientific">Pseudosulfitobacter pseudonitzschiae</name>
    <dbReference type="NCBI Taxonomy" id="1402135"/>
    <lineage>
        <taxon>Bacteria</taxon>
        <taxon>Pseudomonadati</taxon>
        <taxon>Pseudomonadota</taxon>
        <taxon>Alphaproteobacteria</taxon>
        <taxon>Rhodobacterales</taxon>
        <taxon>Roseobacteraceae</taxon>
        <taxon>Pseudosulfitobacter</taxon>
    </lineage>
</organism>
<evidence type="ECO:0000256" key="8">
    <source>
        <dbReference type="ARBA" id="ARBA00023004"/>
    </source>
</evidence>
<dbReference type="InterPro" id="IPR051535">
    <property type="entry name" value="Siderophore_ABC-ATPase"/>
</dbReference>
<gene>
    <name evidence="12" type="primary">yusV</name>
    <name evidence="12" type="ORF">SULPSESMR1_00166</name>
</gene>
<dbReference type="PROSITE" id="PS50893">
    <property type="entry name" value="ABC_TRANSPORTER_2"/>
    <property type="match status" value="1"/>
</dbReference>
<evidence type="ECO:0000256" key="3">
    <source>
        <dbReference type="ARBA" id="ARBA00022448"/>
    </source>
</evidence>
<evidence type="ECO:0000256" key="2">
    <source>
        <dbReference type="ARBA" id="ARBA00005417"/>
    </source>
</evidence>
<dbReference type="InterPro" id="IPR027417">
    <property type="entry name" value="P-loop_NTPase"/>
</dbReference>
<evidence type="ECO:0000256" key="1">
    <source>
        <dbReference type="ARBA" id="ARBA00004202"/>
    </source>
</evidence>
<dbReference type="Gene3D" id="3.40.50.300">
    <property type="entry name" value="P-loop containing nucleotide triphosphate hydrolases"/>
    <property type="match status" value="1"/>
</dbReference>
<dbReference type="SMART" id="SM00382">
    <property type="entry name" value="AAA"/>
    <property type="match status" value="1"/>
</dbReference>
<dbReference type="RefSeq" id="WP_089419115.1">
    <property type="nucleotide sequence ID" value="NZ_CP022415.1"/>
</dbReference>
<dbReference type="Proteomes" id="UP000199754">
    <property type="component" value="Chromosome"/>
</dbReference>
<dbReference type="SUPFAM" id="SSF52540">
    <property type="entry name" value="P-loop containing nucleoside triphosphate hydrolases"/>
    <property type="match status" value="1"/>
</dbReference>
<evidence type="ECO:0000313" key="12">
    <source>
        <dbReference type="EMBL" id="ASM71004.1"/>
    </source>
</evidence>
<sequence length="260" mass="28657">MTGFLFDIQNLSLRIGRSQIYDHFSVTFPKGGLTGIVGPNGCGKSTLLRCLARVQQPDEGQIAFEGQPLAELAATERARRIAYLPQNPPILPDMTIAGLVAKGRTPWRKAFRPLSGADHDAINRALRATGLFEIRSRRLTALSGGQRQRVWLALALAQDTPVILLDEPTAFLDLQHQLSLLRLLRQLADEQQRSIVMVLHELTLAGRFCDHLLGLRDGQLICAGPAEQAITPQTVAALYDLQVDVARDPVFGKPVVYPRE</sequence>
<evidence type="ECO:0000256" key="7">
    <source>
        <dbReference type="ARBA" id="ARBA00022840"/>
    </source>
</evidence>
<dbReference type="InterPro" id="IPR003593">
    <property type="entry name" value="AAA+_ATPase"/>
</dbReference>
<comment type="similarity">
    <text evidence="2">Belongs to the ABC transporter superfamily.</text>
</comment>
<keyword evidence="3" id="KW-0813">Transport</keyword>
<keyword evidence="7 12" id="KW-0067">ATP-binding</keyword>
<keyword evidence="5" id="KW-0410">Iron transport</keyword>
<dbReference type="KEGG" id="spse:SULPSESMR1_00166"/>
<dbReference type="OrthoDB" id="9805601at2"/>
<evidence type="ECO:0000313" key="13">
    <source>
        <dbReference type="Proteomes" id="UP000199754"/>
    </source>
</evidence>
<dbReference type="PANTHER" id="PTHR42771:SF2">
    <property type="entry name" value="IRON(3+)-HYDROXAMATE IMPORT ATP-BINDING PROTEIN FHUC"/>
    <property type="match status" value="1"/>
</dbReference>
<dbReference type="CDD" id="cd03214">
    <property type="entry name" value="ABC_Iron-Siderophores_B12_Hemin"/>
    <property type="match status" value="1"/>
</dbReference>
<comment type="subcellular location">
    <subcellularLocation>
        <location evidence="1">Cell membrane</location>
        <topology evidence="1">Peripheral membrane protein</topology>
    </subcellularLocation>
</comment>
<name>A0A221JW86_9RHOB</name>
<dbReference type="InterPro" id="IPR003439">
    <property type="entry name" value="ABC_transporter-like_ATP-bd"/>
</dbReference>
<keyword evidence="13" id="KW-1185">Reference proteome</keyword>
<dbReference type="GO" id="GO:0005886">
    <property type="term" value="C:plasma membrane"/>
    <property type="evidence" value="ECO:0007669"/>
    <property type="project" value="UniProtKB-SubCell"/>
</dbReference>
<protein>
    <submittedName>
        <fullName evidence="12">Putative siderophore transport system ATP-binding protein YusV</fullName>
    </submittedName>
</protein>
<evidence type="ECO:0000256" key="6">
    <source>
        <dbReference type="ARBA" id="ARBA00022741"/>
    </source>
</evidence>
<proteinExistence type="inferred from homology"/>
<evidence type="ECO:0000256" key="5">
    <source>
        <dbReference type="ARBA" id="ARBA00022496"/>
    </source>
</evidence>
<keyword evidence="10" id="KW-0472">Membrane</keyword>
<evidence type="ECO:0000259" key="11">
    <source>
        <dbReference type="PROSITE" id="PS50893"/>
    </source>
</evidence>
<dbReference type="GO" id="GO:0005524">
    <property type="term" value="F:ATP binding"/>
    <property type="evidence" value="ECO:0007669"/>
    <property type="project" value="UniProtKB-KW"/>
</dbReference>
<dbReference type="Pfam" id="PF00005">
    <property type="entry name" value="ABC_tran"/>
    <property type="match status" value="1"/>
</dbReference>
<feature type="domain" description="ABC transporter" evidence="11">
    <location>
        <begin position="6"/>
        <end position="242"/>
    </location>
</feature>
<keyword evidence="6" id="KW-0547">Nucleotide-binding</keyword>
<keyword evidence="4" id="KW-1003">Cell membrane</keyword>
<keyword evidence="8" id="KW-0408">Iron</keyword>
<keyword evidence="9" id="KW-0406">Ion transport</keyword>
<dbReference type="PANTHER" id="PTHR42771">
    <property type="entry name" value="IRON(3+)-HYDROXAMATE IMPORT ATP-BINDING PROTEIN FHUC"/>
    <property type="match status" value="1"/>
</dbReference>